<dbReference type="SUPFAM" id="SSF103025">
    <property type="entry name" value="Folate-binding domain"/>
    <property type="match status" value="1"/>
</dbReference>
<dbReference type="InterPro" id="IPR029043">
    <property type="entry name" value="GcvT/YgfZ_C"/>
</dbReference>
<dbReference type="RefSeq" id="WP_254569888.1">
    <property type="nucleotide sequence ID" value="NZ_CP098502.1"/>
</dbReference>
<comment type="function">
    <text evidence="7">The glycine cleavage system catalyzes the degradation of glycine.</text>
</comment>
<evidence type="ECO:0000256" key="4">
    <source>
        <dbReference type="ARBA" id="ARBA00022679"/>
    </source>
</evidence>
<evidence type="ECO:0000313" key="10">
    <source>
        <dbReference type="EMBL" id="UTI63155.1"/>
    </source>
</evidence>
<dbReference type="EC" id="2.1.2.10" evidence="2 7"/>
<dbReference type="PANTHER" id="PTHR43757">
    <property type="entry name" value="AMINOMETHYLTRANSFERASE"/>
    <property type="match status" value="1"/>
</dbReference>
<comment type="subunit">
    <text evidence="7">The glycine cleavage system is composed of four proteins: P, T, L and H.</text>
</comment>
<proteinExistence type="inferred from homology"/>
<dbReference type="Pfam" id="PF01571">
    <property type="entry name" value="GCV_T"/>
    <property type="match status" value="1"/>
</dbReference>
<organism evidence="10 11">
    <name type="scientific">Paraconexibacter antarcticus</name>
    <dbReference type="NCBI Taxonomy" id="2949664"/>
    <lineage>
        <taxon>Bacteria</taxon>
        <taxon>Bacillati</taxon>
        <taxon>Actinomycetota</taxon>
        <taxon>Thermoleophilia</taxon>
        <taxon>Solirubrobacterales</taxon>
        <taxon>Paraconexibacteraceae</taxon>
        <taxon>Paraconexibacter</taxon>
    </lineage>
</organism>
<keyword evidence="11" id="KW-1185">Reference proteome</keyword>
<evidence type="ECO:0000256" key="7">
    <source>
        <dbReference type="HAMAP-Rule" id="MF_00259"/>
    </source>
</evidence>
<dbReference type="NCBIfam" id="TIGR00528">
    <property type="entry name" value="gcvT"/>
    <property type="match status" value="1"/>
</dbReference>
<dbReference type="Proteomes" id="UP001056035">
    <property type="component" value="Chromosome"/>
</dbReference>
<evidence type="ECO:0000256" key="1">
    <source>
        <dbReference type="ARBA" id="ARBA00008609"/>
    </source>
</evidence>
<reference evidence="10 11" key="1">
    <citation type="submission" date="2022-06" db="EMBL/GenBank/DDBJ databases">
        <title>Paraconexibacter antarcticus.</title>
        <authorList>
            <person name="Kim C.S."/>
        </authorList>
    </citation>
    <scope>NUCLEOTIDE SEQUENCE [LARGE SCALE GENOMIC DNA]</scope>
    <source>
        <strain evidence="10 11">02-257</strain>
    </source>
</reference>
<evidence type="ECO:0000259" key="8">
    <source>
        <dbReference type="Pfam" id="PF01571"/>
    </source>
</evidence>
<dbReference type="InterPro" id="IPR013977">
    <property type="entry name" value="GcvT_C"/>
</dbReference>
<accession>A0ABY5DMG8</accession>
<evidence type="ECO:0000256" key="6">
    <source>
        <dbReference type="ARBA" id="ARBA00047665"/>
    </source>
</evidence>
<dbReference type="EMBL" id="CP098502">
    <property type="protein sequence ID" value="UTI63155.1"/>
    <property type="molecule type" value="Genomic_DNA"/>
</dbReference>
<name>A0ABY5DMG8_9ACTN</name>
<dbReference type="Pfam" id="PF08669">
    <property type="entry name" value="GCV_T_C"/>
    <property type="match status" value="1"/>
</dbReference>
<comment type="similarity">
    <text evidence="1 7">Belongs to the GcvT family.</text>
</comment>
<feature type="domain" description="GCVT N-terminal" evidence="8">
    <location>
        <begin position="14"/>
        <end position="261"/>
    </location>
</feature>
<evidence type="ECO:0000259" key="9">
    <source>
        <dbReference type="Pfam" id="PF08669"/>
    </source>
</evidence>
<evidence type="ECO:0000256" key="2">
    <source>
        <dbReference type="ARBA" id="ARBA00012616"/>
    </source>
</evidence>
<evidence type="ECO:0000256" key="3">
    <source>
        <dbReference type="ARBA" id="ARBA00022576"/>
    </source>
</evidence>
<dbReference type="InterPro" id="IPR028896">
    <property type="entry name" value="GcvT/YgfZ/DmdA"/>
</dbReference>
<evidence type="ECO:0000313" key="11">
    <source>
        <dbReference type="Proteomes" id="UP001056035"/>
    </source>
</evidence>
<dbReference type="PANTHER" id="PTHR43757:SF2">
    <property type="entry name" value="AMINOMETHYLTRANSFERASE, MITOCHONDRIAL"/>
    <property type="match status" value="1"/>
</dbReference>
<dbReference type="InterPro" id="IPR022903">
    <property type="entry name" value="GcvT_bac"/>
</dbReference>
<dbReference type="SUPFAM" id="SSF101790">
    <property type="entry name" value="Aminomethyltransferase beta-barrel domain"/>
    <property type="match status" value="1"/>
</dbReference>
<feature type="domain" description="Aminomethyltransferase C-terminal" evidence="9">
    <location>
        <begin position="283"/>
        <end position="355"/>
    </location>
</feature>
<protein>
    <recommendedName>
        <fullName evidence="2 7">Aminomethyltransferase</fullName>
        <ecNumber evidence="2 7">2.1.2.10</ecNumber>
    </recommendedName>
    <alternativeName>
        <fullName evidence="5 7">Glycine cleavage system T protein</fullName>
    </alternativeName>
</protein>
<dbReference type="GO" id="GO:0004047">
    <property type="term" value="F:aminomethyltransferase activity"/>
    <property type="evidence" value="ECO:0007669"/>
    <property type="project" value="UniProtKB-EC"/>
</dbReference>
<evidence type="ECO:0000256" key="5">
    <source>
        <dbReference type="ARBA" id="ARBA00031395"/>
    </source>
</evidence>
<gene>
    <name evidence="7 10" type="primary">gcvT</name>
    <name evidence="10" type="ORF">NBH00_17535</name>
</gene>
<dbReference type="Gene3D" id="3.30.1360.120">
    <property type="entry name" value="Probable tRNA modification gtpase trme, domain 1"/>
    <property type="match status" value="1"/>
</dbReference>
<dbReference type="HAMAP" id="MF_00259">
    <property type="entry name" value="GcvT"/>
    <property type="match status" value="1"/>
</dbReference>
<sequence length="357" mass="38144">MAATENQPLKRTPLYEAHVAAGGKIVDFAGWEMPVQYAGIREEHLAVRSSVGVFDVSHMGEIETFGPDAPAFLQRILSNDVEQLDIGGAQYSVLCREDGGVLDDLFTYRTGGDRYLTVTNASNHGKDLAWFRRQAEGFDVQVVDSAEATAMLAVQGPLAREVVQALSDQPLPGRFRSGRRRIDGLDMLVAGTGYTGEDGVELIMYAEHAPVVWEALLRRGAQPIGLAARDTLRLEVCYHLYGNDLMESRGPIEAGLGWACKEATGFVGAEAVRAVRAAGPSEKLVAFTVEGKGIARHGNPVVGGGEVTSGTLSPSLGVGIGMAYVPVASAEPGTKLQIDVRGKVRDAVVAPKPLYQR</sequence>
<dbReference type="InterPro" id="IPR027266">
    <property type="entry name" value="TrmE/GcvT-like"/>
</dbReference>
<dbReference type="NCBIfam" id="NF001567">
    <property type="entry name" value="PRK00389.1"/>
    <property type="match status" value="1"/>
</dbReference>
<dbReference type="InterPro" id="IPR006222">
    <property type="entry name" value="GCVT_N"/>
</dbReference>
<comment type="catalytic activity">
    <reaction evidence="6 7">
        <text>N(6)-[(R)-S(8)-aminomethyldihydrolipoyl]-L-lysyl-[protein] + (6S)-5,6,7,8-tetrahydrofolate = N(6)-[(R)-dihydrolipoyl]-L-lysyl-[protein] + (6R)-5,10-methylene-5,6,7,8-tetrahydrofolate + NH4(+)</text>
        <dbReference type="Rhea" id="RHEA:16945"/>
        <dbReference type="Rhea" id="RHEA-COMP:10475"/>
        <dbReference type="Rhea" id="RHEA-COMP:10492"/>
        <dbReference type="ChEBI" id="CHEBI:15636"/>
        <dbReference type="ChEBI" id="CHEBI:28938"/>
        <dbReference type="ChEBI" id="CHEBI:57453"/>
        <dbReference type="ChEBI" id="CHEBI:83100"/>
        <dbReference type="ChEBI" id="CHEBI:83143"/>
        <dbReference type="EC" id="2.1.2.10"/>
    </reaction>
</comment>
<dbReference type="PIRSF" id="PIRSF006487">
    <property type="entry name" value="GcvT"/>
    <property type="match status" value="1"/>
</dbReference>
<keyword evidence="4 7" id="KW-0808">Transferase</keyword>
<keyword evidence="3 7" id="KW-0032">Aminotransferase</keyword>
<dbReference type="InterPro" id="IPR006223">
    <property type="entry name" value="GcvT"/>
</dbReference>